<evidence type="ECO:0000313" key="4">
    <source>
        <dbReference type="EMBL" id="MCW9707172.1"/>
    </source>
</evidence>
<name>A0ABT3PMN0_9BACT</name>
<sequence length="183" mass="19585">MKKLILLLTLFYGVALSNVQAQVNIDQIDPGNDFDNGSAMTSEEDLLGIFLNSPFLSAIQQQAIDADQVARTNIEGDNNTAHLSQSGFNNVGIINIIGYGNEASLEQQGNGLFSAINVNGSSNNLDIEQNGNALQNLIKLDGSGLNYEVLQDPSGVEVTQTGSSIPLQIKRTGRVVPIIIRNN</sequence>
<evidence type="ECO:0000256" key="3">
    <source>
        <dbReference type="SAM" id="SignalP"/>
    </source>
</evidence>
<dbReference type="EMBL" id="JAGGJA010000006">
    <property type="protein sequence ID" value="MCW9707172.1"/>
    <property type="molecule type" value="Genomic_DNA"/>
</dbReference>
<dbReference type="Pfam" id="PF07012">
    <property type="entry name" value="Curlin_rpt"/>
    <property type="match status" value="1"/>
</dbReference>
<evidence type="ECO:0000313" key="5">
    <source>
        <dbReference type="Proteomes" id="UP001207918"/>
    </source>
</evidence>
<evidence type="ECO:0008006" key="6">
    <source>
        <dbReference type="Google" id="ProtNLM"/>
    </source>
</evidence>
<gene>
    <name evidence="4" type="ORF">J6I44_09915</name>
</gene>
<protein>
    <recommendedName>
        <fullName evidence="6">Curlin associated repeat-containing protein</fullName>
    </recommendedName>
</protein>
<accession>A0ABT3PMN0</accession>
<reference evidence="4 5" key="1">
    <citation type="submission" date="2021-03" db="EMBL/GenBank/DDBJ databases">
        <title>Aliifodinibius sp. nov., a new bacterium isolated from saline soil.</title>
        <authorList>
            <person name="Galisteo C."/>
            <person name="De La Haba R."/>
            <person name="Sanchez-Porro C."/>
            <person name="Ventosa A."/>
        </authorList>
    </citation>
    <scope>NUCLEOTIDE SEQUENCE [LARGE SCALE GENOMIC DNA]</scope>
    <source>
        <strain evidence="4 5">1BSP15-2V2</strain>
    </source>
</reference>
<dbReference type="RefSeq" id="WP_265765931.1">
    <property type="nucleotide sequence ID" value="NZ_JAGGJA010000006.1"/>
</dbReference>
<keyword evidence="2 3" id="KW-0732">Signal</keyword>
<evidence type="ECO:0000256" key="1">
    <source>
        <dbReference type="ARBA" id="ARBA00009766"/>
    </source>
</evidence>
<feature type="signal peptide" evidence="3">
    <location>
        <begin position="1"/>
        <end position="21"/>
    </location>
</feature>
<proteinExistence type="inferred from homology"/>
<feature type="chain" id="PRO_5046940447" description="Curlin associated repeat-containing protein" evidence="3">
    <location>
        <begin position="22"/>
        <end position="183"/>
    </location>
</feature>
<dbReference type="Proteomes" id="UP001207918">
    <property type="component" value="Unassembled WGS sequence"/>
</dbReference>
<organism evidence="4 5">
    <name type="scientific">Fodinibius salsisoli</name>
    <dbReference type="NCBI Taxonomy" id="2820877"/>
    <lineage>
        <taxon>Bacteria</taxon>
        <taxon>Pseudomonadati</taxon>
        <taxon>Balneolota</taxon>
        <taxon>Balneolia</taxon>
        <taxon>Balneolales</taxon>
        <taxon>Balneolaceae</taxon>
        <taxon>Fodinibius</taxon>
    </lineage>
</organism>
<dbReference type="InterPro" id="IPR009742">
    <property type="entry name" value="Curlin_rpt"/>
</dbReference>
<keyword evidence="5" id="KW-1185">Reference proteome</keyword>
<comment type="caution">
    <text evidence="4">The sequence shown here is derived from an EMBL/GenBank/DDBJ whole genome shotgun (WGS) entry which is preliminary data.</text>
</comment>
<evidence type="ECO:0000256" key="2">
    <source>
        <dbReference type="ARBA" id="ARBA00022729"/>
    </source>
</evidence>
<comment type="similarity">
    <text evidence="1">Belongs to the CsgA/CsgB family.</text>
</comment>